<keyword evidence="3" id="KW-1185">Reference proteome</keyword>
<feature type="transmembrane region" description="Helical" evidence="1">
    <location>
        <begin position="277"/>
        <end position="298"/>
    </location>
</feature>
<feature type="transmembrane region" description="Helical" evidence="1">
    <location>
        <begin position="140"/>
        <end position="160"/>
    </location>
</feature>
<comment type="caution">
    <text evidence="2">The sequence shown here is derived from an EMBL/GenBank/DDBJ whole genome shotgun (WGS) entry which is preliminary data.</text>
</comment>
<sequence length="342" mass="38619">MLHLTHGHNVDYNILFLAANWLEAVAYGFLFCMFCGTLYFAFGSGANRSATSDGPSKMLLGFSTSMFLIATIHACMSCYRLVQAYVFNRFNPNNGPAGFMNDLFNWSAVFYEALYTTQELLGGMAAIYRCWILWNRDFKVVAVPIALFIVSMGEPLYPGFEIQRSDSDNDNPVFGYGTDGMFITSSNSDHNIVHYPRLLDWICTFYSVAVVQNFLTTGLMIYAIYRNHRQNEDANVKSYGGLCMLWLMRTMIEAAALQLVIEILLLIFFLYESNIQYIFLDMVVPMIGITFNAMAISYRLRLLTEKQQQTTNSVLVWKPASVSATRSVSHGVSTSSSAQEEL</sequence>
<keyword evidence="1" id="KW-1133">Transmembrane helix</keyword>
<keyword evidence="1" id="KW-0472">Membrane</keyword>
<evidence type="ECO:0000313" key="2">
    <source>
        <dbReference type="EMBL" id="KAF5374328.1"/>
    </source>
</evidence>
<feature type="transmembrane region" description="Helical" evidence="1">
    <location>
        <begin position="205"/>
        <end position="225"/>
    </location>
</feature>
<dbReference type="AlphaFoldDB" id="A0A8H5H053"/>
<evidence type="ECO:0000313" key="3">
    <source>
        <dbReference type="Proteomes" id="UP000559256"/>
    </source>
</evidence>
<organism evidence="2 3">
    <name type="scientific">Tetrapyrgos nigripes</name>
    <dbReference type="NCBI Taxonomy" id="182062"/>
    <lineage>
        <taxon>Eukaryota</taxon>
        <taxon>Fungi</taxon>
        <taxon>Dikarya</taxon>
        <taxon>Basidiomycota</taxon>
        <taxon>Agaricomycotina</taxon>
        <taxon>Agaricomycetes</taxon>
        <taxon>Agaricomycetidae</taxon>
        <taxon>Agaricales</taxon>
        <taxon>Marasmiineae</taxon>
        <taxon>Marasmiaceae</taxon>
        <taxon>Tetrapyrgos</taxon>
    </lineage>
</organism>
<gene>
    <name evidence="2" type="ORF">D9758_004600</name>
</gene>
<feature type="transmembrane region" description="Helical" evidence="1">
    <location>
        <begin position="58"/>
        <end position="82"/>
    </location>
</feature>
<reference evidence="2 3" key="1">
    <citation type="journal article" date="2020" name="ISME J.">
        <title>Uncovering the hidden diversity of litter-decomposition mechanisms in mushroom-forming fungi.</title>
        <authorList>
            <person name="Floudas D."/>
            <person name="Bentzer J."/>
            <person name="Ahren D."/>
            <person name="Johansson T."/>
            <person name="Persson P."/>
            <person name="Tunlid A."/>
        </authorList>
    </citation>
    <scope>NUCLEOTIDE SEQUENCE [LARGE SCALE GENOMIC DNA]</scope>
    <source>
        <strain evidence="2 3">CBS 291.85</strain>
    </source>
</reference>
<protein>
    <submittedName>
        <fullName evidence="2">Uncharacterized protein</fullName>
    </submittedName>
</protein>
<proteinExistence type="predicted"/>
<accession>A0A8H5H053</accession>
<keyword evidence="1" id="KW-0812">Transmembrane</keyword>
<dbReference type="Proteomes" id="UP000559256">
    <property type="component" value="Unassembled WGS sequence"/>
</dbReference>
<feature type="transmembrane region" description="Helical" evidence="1">
    <location>
        <begin position="246"/>
        <end position="271"/>
    </location>
</feature>
<evidence type="ECO:0000256" key="1">
    <source>
        <dbReference type="SAM" id="Phobius"/>
    </source>
</evidence>
<dbReference type="EMBL" id="JAACJM010000002">
    <property type="protein sequence ID" value="KAF5374328.1"/>
    <property type="molecule type" value="Genomic_DNA"/>
</dbReference>
<name>A0A8H5H053_9AGAR</name>
<dbReference type="OrthoDB" id="3346544at2759"/>
<feature type="transmembrane region" description="Helical" evidence="1">
    <location>
        <begin position="24"/>
        <end position="46"/>
    </location>
</feature>